<evidence type="ECO:0000313" key="2">
    <source>
        <dbReference type="Proteomes" id="UP000694871"/>
    </source>
</evidence>
<evidence type="ECO:0000259" key="1">
    <source>
        <dbReference type="Pfam" id="PF16860"/>
    </source>
</evidence>
<name>A0ABM1LBB8_GEKJA</name>
<dbReference type="InterPro" id="IPR052848">
    <property type="entry name" value="CHCH_domain-containing_protein"/>
</dbReference>
<dbReference type="PANTHER" id="PTHR47106:SF1">
    <property type="entry name" value="COILED-COIL-HELIX-COILED-COIL-HELIX DOMAIN-CONTAINING PROTEIN 5"/>
    <property type="match status" value="1"/>
</dbReference>
<dbReference type="PANTHER" id="PTHR47106">
    <property type="entry name" value="COILED-COIL-HELIX-COILED-COIL-HELIX DOMAIN-CONTAINING PROTEIN 5"/>
    <property type="match status" value="1"/>
</dbReference>
<organism evidence="2 3">
    <name type="scientific">Gekko japonicus</name>
    <name type="common">Schlegel's Japanese gecko</name>
    <dbReference type="NCBI Taxonomy" id="146911"/>
    <lineage>
        <taxon>Eukaryota</taxon>
        <taxon>Metazoa</taxon>
        <taxon>Chordata</taxon>
        <taxon>Craniata</taxon>
        <taxon>Vertebrata</taxon>
        <taxon>Euteleostomi</taxon>
        <taxon>Lepidosauria</taxon>
        <taxon>Squamata</taxon>
        <taxon>Bifurcata</taxon>
        <taxon>Gekkota</taxon>
        <taxon>Gekkonidae</taxon>
        <taxon>Gekkoninae</taxon>
        <taxon>Gekko</taxon>
    </lineage>
</organism>
<reference evidence="3" key="1">
    <citation type="submission" date="2025-08" db="UniProtKB">
        <authorList>
            <consortium name="RefSeq"/>
        </authorList>
    </citation>
    <scope>IDENTIFICATION</scope>
</reference>
<dbReference type="Pfam" id="PF16860">
    <property type="entry name" value="CX9C"/>
    <property type="match status" value="1"/>
</dbReference>
<sequence length="97" mass="11155">MEAALQVTARYCRREMEEYGQCVAANPSSWQQDCHQLKLDMAKCSSSHPIIQKIRNDCMEPFAAFEQCLKENQTSVMNCTEHVQRFLHCADQVKLAT</sequence>
<dbReference type="Proteomes" id="UP000694871">
    <property type="component" value="Unplaced"/>
</dbReference>
<feature type="domain" description="IMS import disulfide relay-system CHCH-CHCH-like Cx9C" evidence="1">
    <location>
        <begin position="5"/>
        <end position="49"/>
    </location>
</feature>
<evidence type="ECO:0000313" key="3">
    <source>
        <dbReference type="RefSeq" id="XP_015283255.1"/>
    </source>
</evidence>
<protein>
    <submittedName>
        <fullName evidence="3">Coiled-coil-helix-coiled-coil-helix domain-containing protein 5</fullName>
    </submittedName>
</protein>
<dbReference type="GeneID" id="107124325"/>
<dbReference type="PROSITE" id="PS51808">
    <property type="entry name" value="CHCH"/>
    <property type="match status" value="2"/>
</dbReference>
<dbReference type="InterPro" id="IPR031731">
    <property type="entry name" value="CX9C"/>
</dbReference>
<accession>A0ABM1LBB8</accession>
<dbReference type="RefSeq" id="XP_015283255.1">
    <property type="nucleotide sequence ID" value="XM_015427769.1"/>
</dbReference>
<gene>
    <name evidence="3" type="primary">CHCHD5</name>
</gene>
<proteinExistence type="predicted"/>
<keyword evidence="2" id="KW-1185">Reference proteome</keyword>
<dbReference type="Gene3D" id="1.10.287.2900">
    <property type="match status" value="2"/>
</dbReference>